<evidence type="ECO:0000256" key="2">
    <source>
        <dbReference type="SAM" id="SignalP"/>
    </source>
</evidence>
<dbReference type="GO" id="GO:0005576">
    <property type="term" value="C:extracellular region"/>
    <property type="evidence" value="ECO:0007669"/>
    <property type="project" value="InterPro"/>
</dbReference>
<evidence type="ECO:0000259" key="3">
    <source>
        <dbReference type="PROSITE" id="PS50940"/>
    </source>
</evidence>
<dbReference type="GO" id="GO:0008061">
    <property type="term" value="F:chitin binding"/>
    <property type="evidence" value="ECO:0007669"/>
    <property type="project" value="InterPro"/>
</dbReference>
<protein>
    <recommendedName>
        <fullName evidence="3">Chitin-binding type-2 domain-containing protein</fullName>
    </recommendedName>
</protein>
<feature type="compositionally biased region" description="Basic and acidic residues" evidence="1">
    <location>
        <begin position="149"/>
        <end position="162"/>
    </location>
</feature>
<dbReference type="PROSITE" id="PS50940">
    <property type="entry name" value="CHIT_BIND_II"/>
    <property type="match status" value="1"/>
</dbReference>
<dbReference type="InterPro" id="IPR036508">
    <property type="entry name" value="Chitin-bd_dom_sf"/>
</dbReference>
<dbReference type="InterPro" id="IPR002557">
    <property type="entry name" value="Chitin-bd_dom"/>
</dbReference>
<reference evidence="4" key="1">
    <citation type="submission" date="2017-09" db="EMBL/GenBank/DDBJ databases">
        <title>Contemporary evolution of a Lepidopteran species, Heliothis virescens, in response to modern agricultural practices.</title>
        <authorList>
            <person name="Fritz M.L."/>
            <person name="Deyonke A.M."/>
            <person name="Papanicolaou A."/>
            <person name="Micinski S."/>
            <person name="Westbrook J."/>
            <person name="Gould F."/>
        </authorList>
    </citation>
    <scope>NUCLEOTIDE SEQUENCE [LARGE SCALE GENOMIC DNA]</scope>
    <source>
        <strain evidence="4">HvINT-</strain>
        <tissue evidence="4">Whole body</tissue>
    </source>
</reference>
<feature type="signal peptide" evidence="2">
    <location>
        <begin position="1"/>
        <end position="20"/>
    </location>
</feature>
<evidence type="ECO:0000313" key="4">
    <source>
        <dbReference type="EMBL" id="PCG66522.1"/>
    </source>
</evidence>
<name>A0A2A4J555_HELVI</name>
<gene>
    <name evidence="4" type="ORF">B5V51_7602</name>
</gene>
<feature type="domain" description="Chitin-binding type-2" evidence="3">
    <location>
        <begin position="67"/>
        <end position="134"/>
    </location>
</feature>
<dbReference type="InterPro" id="IPR052976">
    <property type="entry name" value="Scoloptoxin-like"/>
</dbReference>
<organism evidence="4">
    <name type="scientific">Heliothis virescens</name>
    <name type="common">Tobacco budworm moth</name>
    <dbReference type="NCBI Taxonomy" id="7102"/>
    <lineage>
        <taxon>Eukaryota</taxon>
        <taxon>Metazoa</taxon>
        <taxon>Ecdysozoa</taxon>
        <taxon>Arthropoda</taxon>
        <taxon>Hexapoda</taxon>
        <taxon>Insecta</taxon>
        <taxon>Pterygota</taxon>
        <taxon>Neoptera</taxon>
        <taxon>Endopterygota</taxon>
        <taxon>Lepidoptera</taxon>
        <taxon>Glossata</taxon>
        <taxon>Ditrysia</taxon>
        <taxon>Noctuoidea</taxon>
        <taxon>Noctuidae</taxon>
        <taxon>Heliothinae</taxon>
        <taxon>Heliothis</taxon>
    </lineage>
</organism>
<feature type="region of interest" description="Disordered" evidence="1">
    <location>
        <begin position="149"/>
        <end position="169"/>
    </location>
</feature>
<dbReference type="EMBL" id="NWSH01003337">
    <property type="protein sequence ID" value="PCG66522.1"/>
    <property type="molecule type" value="Genomic_DNA"/>
</dbReference>
<accession>A0A2A4J555</accession>
<sequence>MAYLRVKHFVIFLMVMQVNAQRFRRVENDDDDDTIISALRDVSNQTKADTLNLPANASTIRENITDTFSCENRTYGYYADVDNECQVFHVCLPSQTPSGRNVTYRWSFICPSETVFNQEALTCTRVADSIDCKDSPDFYHLNMEIGKETNKTEQTNKKENRKIQKRKQEKRKENFIMDNVVMTNVVRDIVHDELKDHLKAVELTKDGKDSPLLIEAVIESIDPEVEDVEMEQRREEEMDRMIMERNVRNARNMKRGSMRFKSDV</sequence>
<dbReference type="STRING" id="7102.A0A2A4J555"/>
<comment type="caution">
    <text evidence="4">The sequence shown here is derived from an EMBL/GenBank/DDBJ whole genome shotgun (WGS) entry which is preliminary data.</text>
</comment>
<keyword evidence="2" id="KW-0732">Signal</keyword>
<dbReference type="PANTHER" id="PTHR22933:SF43">
    <property type="entry name" value="LP10131P"/>
    <property type="match status" value="1"/>
</dbReference>
<dbReference type="AlphaFoldDB" id="A0A2A4J555"/>
<feature type="chain" id="PRO_5012269106" description="Chitin-binding type-2 domain-containing protein" evidence="2">
    <location>
        <begin position="21"/>
        <end position="264"/>
    </location>
</feature>
<dbReference type="PANTHER" id="PTHR22933">
    <property type="entry name" value="FI18007P1-RELATED"/>
    <property type="match status" value="1"/>
</dbReference>
<dbReference type="SMART" id="SM00494">
    <property type="entry name" value="ChtBD2"/>
    <property type="match status" value="1"/>
</dbReference>
<dbReference type="Pfam" id="PF01607">
    <property type="entry name" value="CBM_14"/>
    <property type="match status" value="1"/>
</dbReference>
<dbReference type="SUPFAM" id="SSF57625">
    <property type="entry name" value="Invertebrate chitin-binding proteins"/>
    <property type="match status" value="1"/>
</dbReference>
<evidence type="ECO:0000256" key="1">
    <source>
        <dbReference type="SAM" id="MobiDB-lite"/>
    </source>
</evidence>
<proteinExistence type="predicted"/>